<dbReference type="SUPFAM" id="SSF48371">
    <property type="entry name" value="ARM repeat"/>
    <property type="match status" value="1"/>
</dbReference>
<dbReference type="InterPro" id="IPR013598">
    <property type="entry name" value="Exportin-1/Importin-b-like"/>
</dbReference>
<evidence type="ECO:0000313" key="13">
    <source>
        <dbReference type="EMBL" id="CAE0646528.1"/>
    </source>
</evidence>
<dbReference type="Gene3D" id="1.25.10.10">
    <property type="entry name" value="Leucine-rich Repeat Variant"/>
    <property type="match status" value="1"/>
</dbReference>
<dbReference type="AlphaFoldDB" id="A0A7S3YB53"/>
<keyword evidence="5 10" id="KW-0820">tRNA-binding</keyword>
<evidence type="ECO:0000256" key="8">
    <source>
        <dbReference type="ARBA" id="ARBA00029784"/>
    </source>
</evidence>
<evidence type="ECO:0000256" key="10">
    <source>
        <dbReference type="RuleBase" id="RU366037"/>
    </source>
</evidence>
<comment type="subcellular location">
    <subcellularLocation>
        <location evidence="1 10">Cytoplasm</location>
    </subcellularLocation>
    <subcellularLocation>
        <location evidence="10">Nucleus</location>
    </subcellularLocation>
    <text evidence="10">Shuttles between the nucleus and the cytoplasm.</text>
</comment>
<dbReference type="Pfam" id="PF08389">
    <property type="entry name" value="Xpo1"/>
    <property type="match status" value="1"/>
</dbReference>
<evidence type="ECO:0000256" key="3">
    <source>
        <dbReference type="ARBA" id="ARBA00022448"/>
    </source>
</evidence>
<evidence type="ECO:0000256" key="9">
    <source>
        <dbReference type="ARBA" id="ARBA00032199"/>
    </source>
</evidence>
<dbReference type="InterPro" id="IPR016024">
    <property type="entry name" value="ARM-type_fold"/>
</dbReference>
<evidence type="ECO:0000256" key="4">
    <source>
        <dbReference type="ARBA" id="ARBA00022490"/>
    </source>
</evidence>
<evidence type="ECO:0000256" key="5">
    <source>
        <dbReference type="ARBA" id="ARBA00022555"/>
    </source>
</evidence>
<feature type="domain" description="Exportin-T C-terminal" evidence="12">
    <location>
        <begin position="206"/>
        <end position="842"/>
    </location>
</feature>
<keyword evidence="3 10" id="KW-0813">Transport</keyword>
<dbReference type="InterPro" id="IPR040017">
    <property type="entry name" value="XPOT"/>
</dbReference>
<keyword evidence="7 10" id="KW-0539">Nucleus</keyword>
<evidence type="ECO:0000259" key="11">
    <source>
        <dbReference type="Pfam" id="PF08389"/>
    </source>
</evidence>
<name>A0A7S3YB53_9EUKA</name>
<protein>
    <recommendedName>
        <fullName evidence="2 10">Exportin-T</fullName>
    </recommendedName>
    <alternativeName>
        <fullName evidence="8 10">Exportin(tRNA)</fullName>
    </alternativeName>
    <alternativeName>
        <fullName evidence="9 10">tRNA exportin</fullName>
    </alternativeName>
</protein>
<dbReference type="EMBL" id="HBIV01002796">
    <property type="protein sequence ID" value="CAE0646528.1"/>
    <property type="molecule type" value="Transcribed_RNA"/>
</dbReference>
<sequence>MMLKRAQSGMRGLEMFLVLLHVIDDDIIGFDHRRTKEEVKHINKIKDHMKKTCITKVVQVLIRVTGMVEKHPNLAKRAMKLLKEYSAWISFNIVTSGTFFQHIYSATTHKILQNDAVDALNEVIRRRAADPVKKMHIINASKVLEFCQSVKNPPTEEFAECCAALIDSVVTEAIGCQRSMATAARQAMIMGEEEKFQRAKQVEKAAMQCYMSGMQIVLRFGTYPSFKVAFELVDSMKHFIESVHHSCRHSSRNPTQDEEKILGSILYFTIDKAAYPSSYDFSNQMEDEQLFDQFRVAVEKLFKKLAANFPRIIAPIFIKRLMQVMANPGSVSHQKVESHLWFLYRLFEPLSTQDKESLRKGPAVAKVLTTLLSSSLSKHPSQTLNITILNLIQRYWTYFEKAPTPMLKEAMMTFDRSMGHRVDAVRARACYQFFRFTQLISANIRKKLLPHVPDLLVMIQKKIGPFLNRGLNTGDDAKVGLQLNDILYLCEAMGTFCSSKSLQPKDTVLNLFARSSGTLRSVLLQLGNNKALWQSDKQLAGERFSEIINMITSFTKPVIPEAKRLQAPLVESLKTVIGVFSCMPDHKSVRHATILYLHLMVSGLKEIVVPHLKQTVVLLVKTMNVENIKQTCDLINQIMDQTPELSPSIVGPVFSLVVEQFHRVLGSFKFIDDDEKTVAFSVHKRDREDVIRNYYGFLRYVFRTNHLYPALISPQNQAHYQKALQNLFQGCLHRDLGTAKSCIQILEAFVNWGVRWAGGGGGLKKFLAQDVTAATIKSLGTNLDPNDAKGNLAVLSVCQIHIKLAAAYGQDYLNLLHQYMSKLMISGAAGSGLERYLKTVRQAATVTSSPAEMQAAAFEAKGALKTVLNEHAHRKKAAGASVR</sequence>
<organism evidence="13">
    <name type="scientific">Lotharella globosa</name>
    <dbReference type="NCBI Taxonomy" id="91324"/>
    <lineage>
        <taxon>Eukaryota</taxon>
        <taxon>Sar</taxon>
        <taxon>Rhizaria</taxon>
        <taxon>Cercozoa</taxon>
        <taxon>Chlorarachniophyceae</taxon>
        <taxon>Lotharella</taxon>
    </lineage>
</organism>
<dbReference type="Pfam" id="PF19282">
    <property type="entry name" value="Exportin-T"/>
    <property type="match status" value="1"/>
</dbReference>
<dbReference type="InterPro" id="IPR011989">
    <property type="entry name" value="ARM-like"/>
</dbReference>
<dbReference type="GO" id="GO:0000049">
    <property type="term" value="F:tRNA binding"/>
    <property type="evidence" value="ECO:0007669"/>
    <property type="project" value="UniProtKB-UniRule"/>
</dbReference>
<reference evidence="13" key="1">
    <citation type="submission" date="2021-01" db="EMBL/GenBank/DDBJ databases">
        <authorList>
            <person name="Corre E."/>
            <person name="Pelletier E."/>
            <person name="Niang G."/>
            <person name="Scheremetjew M."/>
            <person name="Finn R."/>
            <person name="Kale V."/>
            <person name="Holt S."/>
            <person name="Cochrane G."/>
            <person name="Meng A."/>
            <person name="Brown T."/>
            <person name="Cohen L."/>
        </authorList>
    </citation>
    <scope>NUCLEOTIDE SEQUENCE</scope>
    <source>
        <strain evidence="13">CCCM811</strain>
    </source>
</reference>
<dbReference type="GO" id="GO:0071528">
    <property type="term" value="P:tRNA re-export from nucleus"/>
    <property type="evidence" value="ECO:0007669"/>
    <property type="project" value="UniProtKB-UniRule"/>
</dbReference>
<evidence type="ECO:0000256" key="1">
    <source>
        <dbReference type="ARBA" id="ARBA00004496"/>
    </source>
</evidence>
<dbReference type="GO" id="GO:0016363">
    <property type="term" value="C:nuclear matrix"/>
    <property type="evidence" value="ECO:0007669"/>
    <property type="project" value="TreeGrafter"/>
</dbReference>
<dbReference type="GO" id="GO:0005643">
    <property type="term" value="C:nuclear pore"/>
    <property type="evidence" value="ECO:0007669"/>
    <property type="project" value="TreeGrafter"/>
</dbReference>
<dbReference type="InterPro" id="IPR045546">
    <property type="entry name" value="Exportin-T_C"/>
</dbReference>
<evidence type="ECO:0000259" key="12">
    <source>
        <dbReference type="Pfam" id="PF19282"/>
    </source>
</evidence>
<dbReference type="GO" id="GO:0031267">
    <property type="term" value="F:small GTPase binding"/>
    <property type="evidence" value="ECO:0007669"/>
    <property type="project" value="InterPro"/>
</dbReference>
<keyword evidence="4 10" id="KW-0963">Cytoplasm</keyword>
<comment type="function">
    <text evidence="10">tRNA nucleus export receptor which facilitates tRNA translocation across the nuclear pore complex.</text>
</comment>
<evidence type="ECO:0000256" key="6">
    <source>
        <dbReference type="ARBA" id="ARBA00022884"/>
    </source>
</evidence>
<keyword evidence="6 10" id="KW-0694">RNA-binding</keyword>
<accession>A0A7S3YB53</accession>
<dbReference type="PANTHER" id="PTHR15952:SF11">
    <property type="entry name" value="EXPORTIN-T"/>
    <property type="match status" value="1"/>
</dbReference>
<dbReference type="PANTHER" id="PTHR15952">
    <property type="entry name" value="EXPORTIN-T/LOS1"/>
    <property type="match status" value="1"/>
</dbReference>
<feature type="domain" description="Exportin-1/Importin-beta-like" evidence="11">
    <location>
        <begin position="3"/>
        <end position="120"/>
    </location>
</feature>
<evidence type="ECO:0000256" key="2">
    <source>
        <dbReference type="ARBA" id="ARBA00018928"/>
    </source>
</evidence>
<proteinExistence type="inferred from homology"/>
<dbReference type="GO" id="GO:0005737">
    <property type="term" value="C:cytoplasm"/>
    <property type="evidence" value="ECO:0007669"/>
    <property type="project" value="UniProtKB-SubCell"/>
</dbReference>
<evidence type="ECO:0000256" key="7">
    <source>
        <dbReference type="ARBA" id="ARBA00023242"/>
    </source>
</evidence>
<comment type="similarity">
    <text evidence="10">Belongs to the exportin family.</text>
</comment>
<gene>
    <name evidence="13" type="ORF">LGLO00237_LOCUS1898</name>
</gene>